<feature type="chain" id="PRO_5023506528" description="Phosphatidylserine decarboxylase 1 alpha chain" evidence="12">
    <location>
        <begin position="484"/>
        <end position="525"/>
    </location>
</feature>
<feature type="active site" description="Charge relay system; for autoendoproteolytic cleavage activity" evidence="12">
    <location>
        <position position="217"/>
    </location>
</feature>
<reference evidence="15" key="2">
    <citation type="submission" date="2012-08" db="EMBL/GenBank/DDBJ databases">
        <title>Genome sequence of Kazachstania naganishii.</title>
        <authorList>
            <person name="Gordon J.L."/>
            <person name="Armisen D."/>
            <person name="Proux-Wera E."/>
            <person name="OhEigeartaigh S.S."/>
            <person name="Byrne K.P."/>
            <person name="Wolfe K.H."/>
        </authorList>
    </citation>
    <scope>NUCLEOTIDE SEQUENCE [LARGE SCALE GENOMIC DNA]</scope>
    <source>
        <strain evidence="15">ATCC MYA-139 / BCRC 22969 / CBS 8797 / CCRC 22969 / KCTC 17520 / NBRC 10181 / NCYC 3082</strain>
    </source>
</reference>
<dbReference type="OrthoDB" id="4330at2759"/>
<keyword evidence="2 12" id="KW-0444">Lipid biosynthesis</keyword>
<evidence type="ECO:0000256" key="7">
    <source>
        <dbReference type="ARBA" id="ARBA00023136"/>
    </source>
</evidence>
<keyword evidence="6 12" id="KW-0443">Lipid metabolism</keyword>
<keyword evidence="4 12" id="KW-0210">Decarboxylase</keyword>
<evidence type="ECO:0000256" key="10">
    <source>
        <dbReference type="ARBA" id="ARBA00023264"/>
    </source>
</evidence>
<keyword evidence="11 12" id="KW-0670">Pyruvate</keyword>
<evidence type="ECO:0000256" key="4">
    <source>
        <dbReference type="ARBA" id="ARBA00022793"/>
    </source>
</evidence>
<dbReference type="GO" id="GO:0010636">
    <property type="term" value="P:positive regulation of mitochondrial fusion"/>
    <property type="evidence" value="ECO:0007669"/>
    <property type="project" value="EnsemblFungi"/>
</dbReference>
<dbReference type="GO" id="GO:0004609">
    <property type="term" value="F:phosphatidylserine decarboxylase activity"/>
    <property type="evidence" value="ECO:0007669"/>
    <property type="project" value="UniProtKB-UniRule"/>
</dbReference>
<dbReference type="Proteomes" id="UP000006310">
    <property type="component" value="Chromosome 6"/>
</dbReference>
<accession>J7RMK8</accession>
<keyword evidence="3 12" id="KW-0812">Transmembrane</keyword>
<dbReference type="GO" id="GO:0016540">
    <property type="term" value="P:protein autoprocessing"/>
    <property type="evidence" value="ECO:0007669"/>
    <property type="project" value="UniProtKB-UniRule"/>
</dbReference>
<dbReference type="GO" id="GO:0006122">
    <property type="term" value="P:mitochondrial electron transport, ubiquinol to cytochrome c"/>
    <property type="evidence" value="ECO:0007669"/>
    <property type="project" value="EnsemblFungi"/>
</dbReference>
<evidence type="ECO:0000313" key="15">
    <source>
        <dbReference type="Proteomes" id="UP000006310"/>
    </source>
</evidence>
<evidence type="ECO:0000256" key="3">
    <source>
        <dbReference type="ARBA" id="ARBA00022692"/>
    </source>
</evidence>
<keyword evidence="8 12" id="KW-0594">Phospholipid biosynthesis</keyword>
<keyword evidence="7 12" id="KW-0472">Membrane</keyword>
<evidence type="ECO:0000256" key="2">
    <source>
        <dbReference type="ARBA" id="ARBA00022516"/>
    </source>
</evidence>
<dbReference type="GO" id="GO:0006646">
    <property type="term" value="P:phosphatidylethanolamine biosynthetic process"/>
    <property type="evidence" value="ECO:0007669"/>
    <property type="project" value="UniProtKB-UniRule"/>
</dbReference>
<dbReference type="GeneID" id="34526518"/>
<dbReference type="GO" id="GO:0005789">
    <property type="term" value="C:endoplasmic reticulum membrane"/>
    <property type="evidence" value="ECO:0007669"/>
    <property type="project" value="EnsemblFungi"/>
</dbReference>
<comment type="subcellular location">
    <molecule>Phosphatidylserine decarboxylase 1 alpha chain</molecule>
    <subcellularLocation>
        <location evidence="12">Mitochondrion inner membrane</location>
        <topology evidence="12">Peripheral membrane protein</topology>
        <orientation evidence="12">Intermembrane side</orientation>
    </subcellularLocation>
    <text evidence="12">Anchored to the mitochondrial inner membrane through its interaction with the integral membrane beta chain.</text>
</comment>
<comment type="catalytic activity">
    <reaction evidence="12">
        <text>a 1,2-diacyl-sn-glycero-3-phospho-L-serine + H(+) = a 1,2-diacyl-sn-glycero-3-phosphoethanolamine + CO2</text>
        <dbReference type="Rhea" id="RHEA:20828"/>
        <dbReference type="ChEBI" id="CHEBI:15378"/>
        <dbReference type="ChEBI" id="CHEBI:16526"/>
        <dbReference type="ChEBI" id="CHEBI:57262"/>
        <dbReference type="ChEBI" id="CHEBI:64612"/>
        <dbReference type="EC" id="4.1.1.65"/>
    </reaction>
</comment>
<dbReference type="InterPro" id="IPR033177">
    <property type="entry name" value="PSD-B"/>
</dbReference>
<dbReference type="STRING" id="1071383.J7RMK8"/>
<keyword evidence="12" id="KW-0865">Zymogen</keyword>
<feature type="chain" id="PRO_5023506529" description="Phosphatidylserine decarboxylase 1 beta chain" evidence="12">
    <location>
        <begin position="1"/>
        <end position="483"/>
    </location>
</feature>
<sequence length="525" mass="59226">MLVVRTALANSKMKLMEIRPRIALRNRTADLWRRKFSTRLGLYEKLHPPGDKKTAATCGSKKAAKILVRSIPDAGGTSISMKWAVVTGVTIMLGTILIVSRAARDNDEEESLKEGKRTGRYQRIKIFNNNWMFFCYSTLPLNAMSRLWGQFNHLALPMWFRPHGYKLYSHMFGVKLDEMQDPDLYHYRNLAEFFYRTIRPETRPIAEGEGVVASPSDGRILQLGIISSETGEIEQVKGMTYSLKEFLGTHSHPLMAKNESSLSLDGDELKHREFAKKNNFRSQDELTPDDPAEDSPPTNTDHSINFQMEGDKSLKNFKSGGSKTLKLLSELSSNIPYYNLFNSISTEPPDSALYFAVIYLSPGDYHHYHSPTDWVCKTRRHFPGDLFSVSPYFQRNLRNLFVLNERVALLGYWKYGFFSMTPVGATNVGSIKLTFDKELVTNVKRAKHTAPHTCYEATYSNASKVLGGMPLVKGEEMGGFELGSTVVLCFEAPSNFKFDVKIGDKIKMGERLGAPAELESGDGDK</sequence>
<keyword evidence="9 12" id="KW-0456">Lyase</keyword>
<feature type="active site" description="Schiff-base intermediate with substrate; via pyruvic acid; for decarboxylase activity" evidence="12">
    <location>
        <position position="484"/>
    </location>
</feature>
<comment type="subcellular location">
    <molecule>Phosphatidylserine decarboxylase 1 beta chain</molecule>
    <subcellularLocation>
        <location evidence="12">Mitochondrion inner membrane</location>
        <topology evidence="12">Single-pass membrane protein</topology>
        <orientation evidence="12">Intermembrane side</orientation>
    </subcellularLocation>
</comment>
<name>J7RMK8_HUIN7</name>
<dbReference type="AlphaFoldDB" id="J7RMK8"/>
<evidence type="ECO:0000313" key="14">
    <source>
        <dbReference type="EMBL" id="CCK70803.1"/>
    </source>
</evidence>
<dbReference type="Pfam" id="PF02666">
    <property type="entry name" value="PS_Dcarbxylase"/>
    <property type="match status" value="2"/>
</dbReference>
<keyword evidence="10 12" id="KW-1208">Phospholipid metabolism</keyword>
<dbReference type="GO" id="GO:0010954">
    <property type="term" value="P:positive regulation of protein processing"/>
    <property type="evidence" value="ECO:0007669"/>
    <property type="project" value="EnsemblFungi"/>
</dbReference>
<feature type="modified residue" description="Pyruvic acid (Ser); by autocatalysis" evidence="12">
    <location>
        <position position="484"/>
    </location>
</feature>
<organism evidence="14 15">
    <name type="scientific">Huiozyma naganishii (strain ATCC MYA-139 / BCRC 22969 / CBS 8797 / KCTC 17520 / NBRC 10181 / NCYC 3082 / Yp74L-3)</name>
    <name type="common">Yeast</name>
    <name type="synonym">Kazachstania naganishii</name>
    <dbReference type="NCBI Taxonomy" id="1071383"/>
    <lineage>
        <taxon>Eukaryota</taxon>
        <taxon>Fungi</taxon>
        <taxon>Dikarya</taxon>
        <taxon>Ascomycota</taxon>
        <taxon>Saccharomycotina</taxon>
        <taxon>Saccharomycetes</taxon>
        <taxon>Saccharomycetales</taxon>
        <taxon>Saccharomycetaceae</taxon>
        <taxon>Huiozyma</taxon>
    </lineage>
</organism>
<keyword evidence="12" id="KW-0496">Mitochondrion</keyword>
<comment type="PTM">
    <text evidence="12">Is synthesized initially as an inactive proenzyme. Formation of the active enzyme involves a self-maturation process in which the active site pyruvoyl group is generated from an internal serine residue via an autocatalytic post-translational modification. Two non-identical subunits are generated from the proenzyme in this reaction, and the pyruvate is formed at the N-terminus of the alpha chain, which is derived from the carboxyl end of the proenzyme. The autoendoproteolytic cleavage occurs by a canonical serine protease mechanism, in which the side chain hydroxyl group of the serine supplies its oxygen atom to form the C-terminus of the beta chain, while the remainder of the serine residue undergoes an oxidative deamination to produce ammonia and the pyruvoyl prosthetic group on the alpha chain. During this reaction, the Ser that is part of the protease active site of the proenzyme becomes the pyruvoyl prosthetic group, which constitutes an essential element of the active site of the mature decarboxylase.</text>
</comment>
<keyword evidence="5 12" id="KW-1133">Transmembrane helix</keyword>
<dbReference type="OMA" id="HSPASWV"/>
<dbReference type="EMBL" id="HE978319">
    <property type="protein sequence ID" value="CCK70803.1"/>
    <property type="molecule type" value="Genomic_DNA"/>
</dbReference>
<dbReference type="HOGENOM" id="CLU_029061_1_0_1"/>
<dbReference type="NCBIfam" id="TIGR00163">
    <property type="entry name" value="PS_decarb"/>
    <property type="match status" value="1"/>
</dbReference>
<feature type="site" description="Cleavage (non-hydrolytic); by autocatalysis" evidence="12">
    <location>
        <begin position="483"/>
        <end position="484"/>
    </location>
</feature>
<feature type="active site" description="Charge relay system; for autoendoproteolytic cleavage activity" evidence="12">
    <location>
        <position position="484"/>
    </location>
</feature>
<keyword evidence="12" id="KW-0999">Mitochondrion inner membrane</keyword>
<evidence type="ECO:0000256" key="1">
    <source>
        <dbReference type="ARBA" id="ARBA00005189"/>
    </source>
</evidence>
<reference evidence="14 15" key="1">
    <citation type="journal article" date="2011" name="Proc. Natl. Acad. Sci. U.S.A.">
        <title>Evolutionary erosion of yeast sex chromosomes by mating-type switching accidents.</title>
        <authorList>
            <person name="Gordon J.L."/>
            <person name="Armisen D."/>
            <person name="Proux-Wera E."/>
            <person name="Oheigeartaigh S.S."/>
            <person name="Byrne K.P."/>
            <person name="Wolfe K.H."/>
        </authorList>
    </citation>
    <scope>NUCLEOTIDE SEQUENCE [LARGE SCALE GENOMIC DNA]</scope>
    <source>
        <strain evidence="15">ATCC MYA-139 / BCRC 22969 / CBS 8797 / CCRC 22969 / KCTC 17520 / NBRC 10181 / NCYC 3082</strain>
    </source>
</reference>
<comment type="function">
    <text evidence="12">Catalyzes the formation of phosphatidylethanolamine (PtdEtn) from phosphatidylserine (PtdSer). Plays a central role in phospholipid metabolism and in the interorganelle trafficking of phosphatidylserine.</text>
</comment>
<dbReference type="InterPro" id="IPR033661">
    <property type="entry name" value="PSD_type1_euk"/>
</dbReference>
<dbReference type="PANTHER" id="PTHR10067:SF6">
    <property type="entry name" value="PHOSPHATIDYLSERINE DECARBOXYLASE PROENZYME, MITOCHONDRIAL"/>
    <property type="match status" value="1"/>
</dbReference>
<evidence type="ECO:0000256" key="6">
    <source>
        <dbReference type="ARBA" id="ARBA00023098"/>
    </source>
</evidence>
<dbReference type="eggNOG" id="KOG2420">
    <property type="taxonomic scope" value="Eukaryota"/>
</dbReference>
<dbReference type="RefSeq" id="XP_022465049.1">
    <property type="nucleotide sequence ID" value="XM_022608567.1"/>
</dbReference>
<comment type="similarity">
    <text evidence="12">Belongs to the phosphatidylserine decarboxylase family. PSD-B subfamily. Eukaryotic type I sub-subfamily.</text>
</comment>
<comment type="cofactor">
    <cofactor evidence="12">
        <name>pyruvate</name>
        <dbReference type="ChEBI" id="CHEBI:15361"/>
    </cofactor>
    <text evidence="12">Binds 1 pyruvoyl group covalently per subunit.</text>
</comment>
<feature type="topological domain" description="Mitochondrial intermembrane" evidence="12">
    <location>
        <begin position="103"/>
        <end position="525"/>
    </location>
</feature>
<feature type="topological domain" description="Mitochondrial matrix" evidence="12">
    <location>
        <begin position="1"/>
        <end position="83"/>
    </location>
</feature>
<dbReference type="GO" id="GO:0140042">
    <property type="term" value="P:lipid droplet formation"/>
    <property type="evidence" value="ECO:0007669"/>
    <property type="project" value="EnsemblFungi"/>
</dbReference>
<evidence type="ECO:0000256" key="5">
    <source>
        <dbReference type="ARBA" id="ARBA00022989"/>
    </source>
</evidence>
<dbReference type="UniPathway" id="UPA00558">
    <property type="reaction ID" value="UER00616"/>
</dbReference>
<evidence type="ECO:0000256" key="11">
    <source>
        <dbReference type="ARBA" id="ARBA00023317"/>
    </source>
</evidence>
<dbReference type="GO" id="GO:0006656">
    <property type="term" value="P:phosphatidylcholine biosynthetic process"/>
    <property type="evidence" value="ECO:0007669"/>
    <property type="project" value="EnsemblFungi"/>
</dbReference>
<comment type="subunit">
    <text evidence="12">Heterodimer of a large membrane-associated beta subunit and a small pyruvoyl-containing alpha subunit.</text>
</comment>
<evidence type="ECO:0000256" key="12">
    <source>
        <dbReference type="HAMAP-Rule" id="MF_03208"/>
    </source>
</evidence>
<dbReference type="HAMAP" id="MF_03208">
    <property type="entry name" value="PS_decarb_PSD_B_type1_euk"/>
    <property type="match status" value="1"/>
</dbReference>
<keyword evidence="15" id="KW-1185">Reference proteome</keyword>
<dbReference type="GO" id="GO:0005743">
    <property type="term" value="C:mitochondrial inner membrane"/>
    <property type="evidence" value="ECO:0007669"/>
    <property type="project" value="UniProtKB-SubCell"/>
</dbReference>
<evidence type="ECO:0000256" key="13">
    <source>
        <dbReference type="SAM" id="MobiDB-lite"/>
    </source>
</evidence>
<feature type="region of interest" description="Disordered" evidence="13">
    <location>
        <begin position="276"/>
        <end position="303"/>
    </location>
</feature>
<evidence type="ECO:0000256" key="9">
    <source>
        <dbReference type="ARBA" id="ARBA00023239"/>
    </source>
</evidence>
<comment type="pathway">
    <text evidence="1">Lipid metabolism.</text>
</comment>
<dbReference type="PANTHER" id="PTHR10067">
    <property type="entry name" value="PHOSPHATIDYLSERINE DECARBOXYLASE"/>
    <property type="match status" value="1"/>
</dbReference>
<dbReference type="KEGG" id="kng:KNAG_0F01350"/>
<gene>
    <name evidence="14" type="primary">KNAG0F01350</name>
    <name evidence="12" type="synonym">PSD1</name>
    <name evidence="14" type="ordered locus">KNAG_0F01350</name>
</gene>
<feature type="active site" description="Charge relay system; for autoendoproteolytic cleavage activity" evidence="12">
    <location>
        <position position="369"/>
    </location>
</feature>
<dbReference type="GO" id="GO:0005811">
    <property type="term" value="C:lipid droplet"/>
    <property type="evidence" value="ECO:0007669"/>
    <property type="project" value="EnsemblFungi"/>
</dbReference>
<comment type="pathway">
    <text evidence="12">Phospholipid metabolism; phosphatidylethanolamine biosynthesis; phosphatidylethanolamine from CDP-diacylglycerol: step 2/2.</text>
</comment>
<evidence type="ECO:0000256" key="8">
    <source>
        <dbReference type="ARBA" id="ARBA00023209"/>
    </source>
</evidence>
<dbReference type="EC" id="4.1.1.65" evidence="12"/>
<protein>
    <recommendedName>
        <fullName evidence="12">Phosphatidylserine decarboxylase proenzyme 1, mitochondrial</fullName>
        <ecNumber evidence="12">4.1.1.65</ecNumber>
    </recommendedName>
    <component>
        <recommendedName>
            <fullName evidence="12">Phosphatidylserine decarboxylase 1 beta chain</fullName>
        </recommendedName>
    </component>
    <component>
        <recommendedName>
            <fullName evidence="12">Phosphatidylserine decarboxylase 1 alpha chain</fullName>
        </recommendedName>
    </component>
</protein>
<dbReference type="InterPro" id="IPR003817">
    <property type="entry name" value="PS_Dcarbxylase"/>
</dbReference>
<proteinExistence type="inferred from homology"/>